<feature type="domain" description="DUF4352" evidence="3">
    <location>
        <begin position="70"/>
        <end position="156"/>
    </location>
</feature>
<gene>
    <name evidence="4" type="ORF">ACFQE6_08050</name>
</gene>
<dbReference type="Gene3D" id="2.60.40.1240">
    <property type="match status" value="1"/>
</dbReference>
<dbReference type="Proteomes" id="UP001596383">
    <property type="component" value="Unassembled WGS sequence"/>
</dbReference>
<dbReference type="PROSITE" id="PS51257">
    <property type="entry name" value="PROKAR_LIPOPROTEIN"/>
    <property type="match status" value="1"/>
</dbReference>
<proteinExistence type="predicted"/>
<dbReference type="Pfam" id="PF11611">
    <property type="entry name" value="DUF4352"/>
    <property type="match status" value="1"/>
</dbReference>
<evidence type="ECO:0000313" key="5">
    <source>
        <dbReference type="Proteomes" id="UP001596383"/>
    </source>
</evidence>
<dbReference type="AlphaFoldDB" id="A0ABD5SPD0"/>
<organism evidence="4 5">
    <name type="scientific">Natrinema soli</name>
    <dbReference type="NCBI Taxonomy" id="1930624"/>
    <lineage>
        <taxon>Archaea</taxon>
        <taxon>Methanobacteriati</taxon>
        <taxon>Methanobacteriota</taxon>
        <taxon>Stenosarchaea group</taxon>
        <taxon>Halobacteria</taxon>
        <taxon>Halobacteriales</taxon>
        <taxon>Natrialbaceae</taxon>
        <taxon>Natrinema</taxon>
    </lineage>
</organism>
<protein>
    <submittedName>
        <fullName evidence="4">DUF4352 domain-containing protein</fullName>
    </submittedName>
</protein>
<dbReference type="InterPro" id="IPR029050">
    <property type="entry name" value="Immunoprotect_excell_Ig-like"/>
</dbReference>
<keyword evidence="5" id="KW-1185">Reference proteome</keyword>
<name>A0ABD5SPD0_9EURY</name>
<feature type="compositionally biased region" description="Polar residues" evidence="2">
    <location>
        <begin position="23"/>
        <end position="51"/>
    </location>
</feature>
<dbReference type="EMBL" id="JBHSWV010000120">
    <property type="protein sequence ID" value="MFC6764965.1"/>
    <property type="molecule type" value="Genomic_DNA"/>
</dbReference>
<keyword evidence="1" id="KW-0732">Signal</keyword>
<evidence type="ECO:0000259" key="3">
    <source>
        <dbReference type="Pfam" id="PF11611"/>
    </source>
</evidence>
<reference evidence="4 5" key="1">
    <citation type="journal article" date="2019" name="Int. J. Syst. Evol. Microbiol.">
        <title>The Global Catalogue of Microorganisms (GCM) 10K type strain sequencing project: providing services to taxonomists for standard genome sequencing and annotation.</title>
        <authorList>
            <consortium name="The Broad Institute Genomics Platform"/>
            <consortium name="The Broad Institute Genome Sequencing Center for Infectious Disease"/>
            <person name="Wu L."/>
            <person name="Ma J."/>
        </authorList>
    </citation>
    <scope>NUCLEOTIDE SEQUENCE [LARGE SCALE GENOMIC DNA]</scope>
    <source>
        <strain evidence="4 5">LMG 29247</strain>
    </source>
</reference>
<accession>A0ABD5SPD0</accession>
<dbReference type="RefSeq" id="WP_273738005.1">
    <property type="nucleotide sequence ID" value="NZ_JAQIVI010000120.1"/>
</dbReference>
<evidence type="ECO:0000313" key="4">
    <source>
        <dbReference type="EMBL" id="MFC6764965.1"/>
    </source>
</evidence>
<evidence type="ECO:0000256" key="1">
    <source>
        <dbReference type="ARBA" id="ARBA00022729"/>
    </source>
</evidence>
<evidence type="ECO:0000256" key="2">
    <source>
        <dbReference type="SAM" id="MobiDB-lite"/>
    </source>
</evidence>
<feature type="region of interest" description="Disordered" evidence="2">
    <location>
        <begin position="22"/>
        <end position="51"/>
    </location>
</feature>
<comment type="caution">
    <text evidence="4">The sequence shown here is derived from an EMBL/GenBank/DDBJ whole genome shotgun (WGS) entry which is preliminary data.</text>
</comment>
<sequence length="186" mass="20212">MRRRSYLAGLGVTTATALAGCASDTNSGNGNDVSLPEQPSITAEDTNPDSASTTLEIRWNATAFDTYKIDSDTEQYYDSPDGEQQLIVQVEITNTGEETTGFVPGEMQVLADGTEAEWAVLVDGSRLDVDLEPGESVNDWMAFTIPEDTNEVVITIRDYSVIEHAAEFTHDESMEVDVIPYSSSIS</sequence>
<dbReference type="InterPro" id="IPR029051">
    <property type="entry name" value="DUF4352"/>
</dbReference>